<dbReference type="GeneID" id="66834055"/>
<dbReference type="Pfam" id="PF09348">
    <property type="entry name" value="DUF1990"/>
    <property type="match status" value="1"/>
</dbReference>
<dbReference type="Proteomes" id="UP000042997">
    <property type="component" value="Unassembled WGS sequence"/>
</dbReference>
<dbReference type="InterPro" id="IPR018960">
    <property type="entry name" value="DUF1990"/>
</dbReference>
<evidence type="ECO:0000313" key="3">
    <source>
        <dbReference type="Proteomes" id="UP000042997"/>
    </source>
</evidence>
<protein>
    <recommendedName>
        <fullName evidence="1">DUF1990 domain-containing protein</fullName>
    </recommendedName>
</protein>
<dbReference type="OrthoDB" id="120660at2"/>
<sequence>MNAQRSFNYPHVGATRGETPAGFRHAHLTSRLGSGDVAFRTAVGALESWNMQRHAGFRVDSHTPAPRAGLEVRLDPPFGPVRWEAWCRVVYVVDEPNRRGFAYGTLEGHPISGEEAFVVERRPDGVVFGHITAVSRPGRWFTRLGAPVLPLAQRWMMGRYLDALTGG</sequence>
<dbReference type="PANTHER" id="PTHR34202">
    <property type="entry name" value="UPF0548 PROTEIN"/>
    <property type="match status" value="1"/>
</dbReference>
<dbReference type="KEGG" id="rrz:CS378_19150"/>
<dbReference type="AlphaFoldDB" id="A0A098BQR9"/>
<name>A0A098BQR9_9NOCA</name>
<dbReference type="PIRSF" id="PIRSF010260">
    <property type="entry name" value="UCP010260"/>
    <property type="match status" value="1"/>
</dbReference>
<dbReference type="EMBL" id="CCSD01000088">
    <property type="protein sequence ID" value="CDZ90565.1"/>
    <property type="molecule type" value="Genomic_DNA"/>
</dbReference>
<gene>
    <name evidence="2" type="ORF">RHRU231_740008</name>
</gene>
<dbReference type="eggNOG" id="COG4762">
    <property type="taxonomic scope" value="Bacteria"/>
</dbReference>
<dbReference type="PANTHER" id="PTHR34202:SF1">
    <property type="entry name" value="UPF0548 PROTEIN"/>
    <property type="match status" value="1"/>
</dbReference>
<reference evidence="2 3" key="1">
    <citation type="journal article" date="2014" name="Genome Announc.">
        <title>Draft Genome Sequence of Propane- and Butane-Oxidizing Actinobacterium Rhodococcus ruber IEGM 231.</title>
        <authorList>
            <person name="Ivshina I.B."/>
            <person name="Kuyukina M.S."/>
            <person name="Krivoruchko A.V."/>
            <person name="Barbe V."/>
            <person name="Fischer C."/>
        </authorList>
    </citation>
    <scope>NUCLEOTIDE SEQUENCE [LARGE SCALE GENOMIC DNA]</scope>
</reference>
<organism evidence="2 3">
    <name type="scientific">Rhodococcus ruber</name>
    <dbReference type="NCBI Taxonomy" id="1830"/>
    <lineage>
        <taxon>Bacteria</taxon>
        <taxon>Bacillati</taxon>
        <taxon>Actinomycetota</taxon>
        <taxon>Actinomycetes</taxon>
        <taxon>Mycobacteriales</taxon>
        <taxon>Nocardiaceae</taxon>
        <taxon>Rhodococcus</taxon>
    </lineage>
</organism>
<proteinExistence type="predicted"/>
<dbReference type="SUPFAM" id="SSF55961">
    <property type="entry name" value="Bet v1-like"/>
    <property type="match status" value="1"/>
</dbReference>
<feature type="domain" description="DUF1990" evidence="1">
    <location>
        <begin position="8"/>
        <end position="162"/>
    </location>
</feature>
<evidence type="ECO:0000259" key="1">
    <source>
        <dbReference type="Pfam" id="PF09348"/>
    </source>
</evidence>
<evidence type="ECO:0000313" key="2">
    <source>
        <dbReference type="EMBL" id="CDZ90565.1"/>
    </source>
</evidence>
<accession>A0A098BQR9</accession>
<dbReference type="InterPro" id="IPR014457">
    <property type="entry name" value="UCP010260"/>
</dbReference>
<dbReference type="RefSeq" id="WP_010594593.1">
    <property type="nucleotide sequence ID" value="NZ_CP024315.1"/>
</dbReference>